<protein>
    <recommendedName>
        <fullName evidence="3">Retrotransposon gag domain-containing protein</fullName>
    </recommendedName>
</protein>
<dbReference type="AlphaFoldDB" id="A0A0L6UJX0"/>
<proteinExistence type="predicted"/>
<name>A0A0L6UJX0_9BASI</name>
<reference evidence="1" key="1">
    <citation type="submission" date="2015-08" db="EMBL/GenBank/DDBJ databases">
        <title>Next Generation Sequencing and Analysis of the Genome of Puccinia sorghi L Schw, the Causal Agent of Maize Common Rust.</title>
        <authorList>
            <person name="Rochi L."/>
            <person name="Burguener G."/>
            <person name="Darino M."/>
            <person name="Turjanski A."/>
            <person name="Kreff E."/>
            <person name="Dieguez M.J."/>
            <person name="Sacco F."/>
        </authorList>
    </citation>
    <scope>NUCLEOTIDE SEQUENCE [LARGE SCALE GENOMIC DNA]</scope>
    <source>
        <strain evidence="1">RO10H11247</strain>
    </source>
</reference>
<dbReference type="VEuPathDB" id="FungiDB:VP01_5397g1"/>
<keyword evidence="2" id="KW-1185">Reference proteome</keyword>
<evidence type="ECO:0008006" key="3">
    <source>
        <dbReference type="Google" id="ProtNLM"/>
    </source>
</evidence>
<dbReference type="Proteomes" id="UP000037035">
    <property type="component" value="Unassembled WGS sequence"/>
</dbReference>
<accession>A0A0L6UJX0</accession>
<evidence type="ECO:0000313" key="2">
    <source>
        <dbReference type="Proteomes" id="UP000037035"/>
    </source>
</evidence>
<sequence length="99" mass="11354">MFMTDGVKTWSQLYLTKVFNGEPVVFSDFINDLKSSFFDHNRQHCTKVALKKLCQTGTASAYTQDFNFKAHTFGWANAPLMSLYQHELKENIQLALIKG</sequence>
<comment type="caution">
    <text evidence="1">The sequence shown here is derived from an EMBL/GenBank/DDBJ whole genome shotgun (WGS) entry which is preliminary data.</text>
</comment>
<organism evidence="1 2">
    <name type="scientific">Puccinia sorghi</name>
    <dbReference type="NCBI Taxonomy" id="27349"/>
    <lineage>
        <taxon>Eukaryota</taxon>
        <taxon>Fungi</taxon>
        <taxon>Dikarya</taxon>
        <taxon>Basidiomycota</taxon>
        <taxon>Pucciniomycotina</taxon>
        <taxon>Pucciniomycetes</taxon>
        <taxon>Pucciniales</taxon>
        <taxon>Pucciniaceae</taxon>
        <taxon>Puccinia</taxon>
    </lineage>
</organism>
<dbReference type="OrthoDB" id="1745472at2759"/>
<evidence type="ECO:0000313" key="1">
    <source>
        <dbReference type="EMBL" id="KNZ48813.1"/>
    </source>
</evidence>
<dbReference type="EMBL" id="LAVV01010605">
    <property type="protein sequence ID" value="KNZ48813.1"/>
    <property type="molecule type" value="Genomic_DNA"/>
</dbReference>
<gene>
    <name evidence="1" type="ORF">VP01_5397g1</name>
</gene>